<evidence type="ECO:0000313" key="2">
    <source>
        <dbReference type="Proteomes" id="UP000249453"/>
    </source>
</evidence>
<organism evidence="1 2">
    <name type="scientific">Falsochrobactrum ovis</name>
    <dbReference type="NCBI Taxonomy" id="1293442"/>
    <lineage>
        <taxon>Bacteria</taxon>
        <taxon>Pseudomonadati</taxon>
        <taxon>Pseudomonadota</taxon>
        <taxon>Alphaproteobacteria</taxon>
        <taxon>Hyphomicrobiales</taxon>
        <taxon>Brucellaceae</taxon>
        <taxon>Falsochrobactrum</taxon>
    </lineage>
</organism>
<reference evidence="1 2" key="1">
    <citation type="submission" date="2018-06" db="EMBL/GenBank/DDBJ databases">
        <title>Genomic Encyclopedia of Type Strains, Phase IV (KMG-IV): sequencing the most valuable type-strain genomes for metagenomic binning, comparative biology and taxonomic classification.</title>
        <authorList>
            <person name="Goeker M."/>
        </authorList>
    </citation>
    <scope>NUCLEOTIDE SEQUENCE [LARGE SCALE GENOMIC DNA]</scope>
    <source>
        <strain evidence="1 2">DSM 26720</strain>
    </source>
</reference>
<proteinExistence type="predicted"/>
<sequence length="94" mass="10185">MRRIIQWLIGRAANLTPNVVYYPKKFRLGLNSELVDLASKRGNGATPMSIAAVSLCCALDDNLKVGDKATFELAGVMHGAHEVGDFIVTVRRAA</sequence>
<comment type="caution">
    <text evidence="1">The sequence shown here is derived from an EMBL/GenBank/DDBJ whole genome shotgun (WGS) entry which is preliminary data.</text>
</comment>
<name>A0A364JT24_9HYPH</name>
<dbReference type="OrthoDB" id="9790727at2"/>
<protein>
    <submittedName>
        <fullName evidence="1">Uncharacterized protein</fullName>
    </submittedName>
</protein>
<keyword evidence="2" id="KW-1185">Reference proteome</keyword>
<dbReference type="RefSeq" id="WP_111576112.1">
    <property type="nucleotide sequence ID" value="NZ_JBHEEY010000010.1"/>
</dbReference>
<dbReference type="Proteomes" id="UP000249453">
    <property type="component" value="Unassembled WGS sequence"/>
</dbReference>
<evidence type="ECO:0000313" key="1">
    <source>
        <dbReference type="EMBL" id="RAK26400.1"/>
    </source>
</evidence>
<dbReference type="AlphaFoldDB" id="A0A364JT24"/>
<accession>A0A364JT24</accession>
<gene>
    <name evidence="1" type="ORF">C7374_11486</name>
</gene>
<dbReference type="EMBL" id="QLMK01000014">
    <property type="protein sequence ID" value="RAK26400.1"/>
    <property type="molecule type" value="Genomic_DNA"/>
</dbReference>